<reference evidence="1 2" key="1">
    <citation type="submission" date="2019-08" db="EMBL/GenBank/DDBJ databases">
        <title>Draft genome sequences of two oriental melons (Cucumis melo L. var makuwa).</title>
        <authorList>
            <person name="Kwon S.-Y."/>
        </authorList>
    </citation>
    <scope>NUCLEOTIDE SEQUENCE [LARGE SCALE GENOMIC DNA]</scope>
    <source>
        <strain evidence="2">cv. Chang Bougi</strain>
        <tissue evidence="1">Leaf</tissue>
    </source>
</reference>
<evidence type="ECO:0000313" key="2">
    <source>
        <dbReference type="Proteomes" id="UP000321947"/>
    </source>
</evidence>
<organism evidence="1 2">
    <name type="scientific">Cucumis melo var. makuwa</name>
    <name type="common">Oriental melon</name>
    <dbReference type="NCBI Taxonomy" id="1194695"/>
    <lineage>
        <taxon>Eukaryota</taxon>
        <taxon>Viridiplantae</taxon>
        <taxon>Streptophyta</taxon>
        <taxon>Embryophyta</taxon>
        <taxon>Tracheophyta</taxon>
        <taxon>Spermatophyta</taxon>
        <taxon>Magnoliopsida</taxon>
        <taxon>eudicotyledons</taxon>
        <taxon>Gunneridae</taxon>
        <taxon>Pentapetalae</taxon>
        <taxon>rosids</taxon>
        <taxon>fabids</taxon>
        <taxon>Cucurbitales</taxon>
        <taxon>Cucurbitaceae</taxon>
        <taxon>Benincaseae</taxon>
        <taxon>Cucumis</taxon>
    </lineage>
</organism>
<gene>
    <name evidence="1" type="ORF">E5676_scaffold755G00180</name>
</gene>
<dbReference type="EMBL" id="SSTD01015305">
    <property type="protein sequence ID" value="TYK02916.1"/>
    <property type="molecule type" value="Genomic_DNA"/>
</dbReference>
<dbReference type="AlphaFoldDB" id="A0A5D3BXG2"/>
<dbReference type="Proteomes" id="UP000321947">
    <property type="component" value="Unassembled WGS sequence"/>
</dbReference>
<proteinExistence type="predicted"/>
<comment type="caution">
    <text evidence="1">The sequence shown here is derived from an EMBL/GenBank/DDBJ whole genome shotgun (WGS) entry which is preliminary data.</text>
</comment>
<protein>
    <submittedName>
        <fullName evidence="1">Retrotransposon protein</fullName>
    </submittedName>
</protein>
<name>A0A5D3BXG2_CUCMM</name>
<accession>A0A5D3BXG2</accession>
<evidence type="ECO:0000313" key="1">
    <source>
        <dbReference type="EMBL" id="TYK02916.1"/>
    </source>
</evidence>
<sequence length="102" mass="11712">MKKTFHAISEMRGPFYSGFGWNDELKCITVEKDVIDDWVKILSHYDDISYVFKRDRVTEGRSETFVDVGSNVPFGYKGFSASDDNDMENPARICSQSTQVVR</sequence>